<keyword evidence="1" id="KW-0732">Signal</keyword>
<name>A0A0R1PQ40_9LACO</name>
<dbReference type="OrthoDB" id="2325003at2"/>
<reference evidence="2 3" key="1">
    <citation type="journal article" date="2015" name="Genome Announc.">
        <title>Expanding the biotechnology potential of lactobacilli through comparative genomics of 213 strains and associated genera.</title>
        <authorList>
            <person name="Sun Z."/>
            <person name="Harris H.M."/>
            <person name="McCann A."/>
            <person name="Guo C."/>
            <person name="Argimon S."/>
            <person name="Zhang W."/>
            <person name="Yang X."/>
            <person name="Jeffery I.B."/>
            <person name="Cooney J.C."/>
            <person name="Kagawa T.F."/>
            <person name="Liu W."/>
            <person name="Song Y."/>
            <person name="Salvetti E."/>
            <person name="Wrobel A."/>
            <person name="Rasinkangas P."/>
            <person name="Parkhill J."/>
            <person name="Rea M.C."/>
            <person name="O'Sullivan O."/>
            <person name="Ritari J."/>
            <person name="Douillard F.P."/>
            <person name="Paul Ross R."/>
            <person name="Yang R."/>
            <person name="Briner A.E."/>
            <person name="Felis G.E."/>
            <person name="de Vos W.M."/>
            <person name="Barrangou R."/>
            <person name="Klaenhammer T.R."/>
            <person name="Caufield P.W."/>
            <person name="Cui Y."/>
            <person name="Zhang H."/>
            <person name="O'Toole P.W."/>
        </authorList>
    </citation>
    <scope>NUCLEOTIDE SEQUENCE [LARGE SCALE GENOMIC DNA]</scope>
    <source>
        <strain evidence="2 3">DSM 13238</strain>
    </source>
</reference>
<comment type="caution">
    <text evidence="2">The sequence shown here is derived from an EMBL/GenBank/DDBJ whole genome shotgun (WGS) entry which is preliminary data.</text>
</comment>
<dbReference type="EMBL" id="AZES01000060">
    <property type="protein sequence ID" value="KRL31155.1"/>
    <property type="molecule type" value="Genomic_DNA"/>
</dbReference>
<evidence type="ECO:0000256" key="1">
    <source>
        <dbReference type="SAM" id="SignalP"/>
    </source>
</evidence>
<dbReference type="PATRIC" id="fig|1122151.5.peg.2352"/>
<feature type="chain" id="PRO_5006409089" evidence="1">
    <location>
        <begin position="27"/>
        <end position="173"/>
    </location>
</feature>
<sequence>MKKRLSLILIVISISMFTNIVTPVTAATDTTDHYDEFRAQRFFNKIKKFNKKLNKHLNSKTELALHRLKVDSKSTTRKSENLKIYWTTFIKRINYLKNDQIEVYVTEEFKILPHKKRVQIIESVQQLVLTYLDNFKAVTPSRYSEGLATTIFCDENHLGRSLFLDNKNFKWND</sequence>
<dbReference type="Proteomes" id="UP000051908">
    <property type="component" value="Unassembled WGS sequence"/>
</dbReference>
<gene>
    <name evidence="2" type="ORF">FD33_GL002274</name>
</gene>
<evidence type="ECO:0000313" key="2">
    <source>
        <dbReference type="EMBL" id="KRL31155.1"/>
    </source>
</evidence>
<proteinExistence type="predicted"/>
<accession>A0A0R1PQ40</accession>
<feature type="signal peptide" evidence="1">
    <location>
        <begin position="1"/>
        <end position="26"/>
    </location>
</feature>
<organism evidence="2 3">
    <name type="scientific">Companilactobacillus paralimentarius DSM 13238 = JCM 10415</name>
    <dbReference type="NCBI Taxonomy" id="1122151"/>
    <lineage>
        <taxon>Bacteria</taxon>
        <taxon>Bacillati</taxon>
        <taxon>Bacillota</taxon>
        <taxon>Bacilli</taxon>
        <taxon>Lactobacillales</taxon>
        <taxon>Lactobacillaceae</taxon>
        <taxon>Companilactobacillus</taxon>
    </lineage>
</organism>
<protein>
    <submittedName>
        <fullName evidence="2">Uncharacterized protein</fullName>
    </submittedName>
</protein>
<dbReference type="RefSeq" id="WP_025086138.1">
    <property type="nucleotide sequence ID" value="NZ_BAMH01000104.1"/>
</dbReference>
<evidence type="ECO:0000313" key="3">
    <source>
        <dbReference type="Proteomes" id="UP000051908"/>
    </source>
</evidence>
<keyword evidence="3" id="KW-1185">Reference proteome</keyword>
<dbReference type="AlphaFoldDB" id="A0A0R1PQ40"/>